<dbReference type="InterPro" id="IPR036691">
    <property type="entry name" value="Endo/exonu/phosph_ase_sf"/>
</dbReference>
<dbReference type="Gene3D" id="3.60.10.10">
    <property type="entry name" value="Endonuclease/exonuclease/phosphatase"/>
    <property type="match status" value="1"/>
</dbReference>
<dbReference type="InterPro" id="IPR043502">
    <property type="entry name" value="DNA/RNA_pol_sf"/>
</dbReference>
<dbReference type="AlphaFoldDB" id="V9GZD9"/>
<protein>
    <recommendedName>
        <fullName evidence="2">Reverse transcriptase domain-containing protein</fullName>
    </recommendedName>
</protein>
<dbReference type="EMBL" id="M93691">
    <property type="protein sequence ID" value="AAA29365.1"/>
    <property type="molecule type" value="Genomic_DNA"/>
</dbReference>
<dbReference type="VEuPathDB" id="VectorBase:AGAMI1_010439"/>
<keyword evidence="3" id="KW-0695">RNA-directed DNA polymerase</keyword>
<feature type="non-terminal residue" evidence="3">
    <location>
        <position position="1"/>
    </location>
</feature>
<reference evidence="3" key="1">
    <citation type="journal article" date="1992" name="Mol. Cell. Biol.">
        <title>Distinct families of site-specific retrotransposons occupy identical positions in the rRNA genes of Anopheles gambiae.</title>
        <authorList>
            <person name="Besansky N.J."/>
            <person name="Paskewitz S.M."/>
            <person name="Hamm D.M."/>
            <person name="Collins F.H."/>
        </authorList>
    </citation>
    <scope>NUCLEOTIDE SEQUENCE</scope>
</reference>
<dbReference type="SUPFAM" id="SSF56672">
    <property type="entry name" value="DNA/RNA polymerases"/>
    <property type="match status" value="1"/>
</dbReference>
<dbReference type="PANTHER" id="PTHR19446">
    <property type="entry name" value="REVERSE TRANSCRIPTASES"/>
    <property type="match status" value="1"/>
</dbReference>
<dbReference type="SUPFAM" id="SSF56219">
    <property type="entry name" value="DNase I-like"/>
    <property type="match status" value="1"/>
</dbReference>
<dbReference type="GO" id="GO:0003964">
    <property type="term" value="F:RNA-directed DNA polymerase activity"/>
    <property type="evidence" value="ECO:0007669"/>
    <property type="project" value="UniProtKB-KW"/>
</dbReference>
<sequence>ATANVLVRPNDVPGPESSAGEPGHGRDAQNLVLQAAREEKADVLILSDVLRPPENNGRWAFSSCKAVAVVAVGELPIQRVWCSEAQGLVAAQIGGVVFISCYAPPSLNLAEFERFLEAIELEGFSHPQVVVAGDFNARHEEWGSPRTCDRGEELHGMVEQLGLIVINQGREYTFVGNGVALPSIVDVAFASPSIARPDTWVVSTSYTASDHRYVLYTVGGTPPSPEQLQNHQQTAQQSSQQQQQQQQQQSLQQQQLSQQQQQQRQRQPSSQQGDSSSQRRVRHAGRRWKASQFSPSSFLEALFAADFVQRASTQEGMIAAMLKACDETMQRVTRLHQDPHRNIFWWSPLLARLRNNCEVARDRMLQTADLEERSIAAAEHRTARAELSRAIRASKRNLFQELIEIAEENAFGAGYRVVMSRLRGSRTPSEADRVVLERIISDLFPEHPPCDWSQLSNVGSVEGATTTAGIAPVTDDELLLIASQMANHKAPGLDGIPNAAVKTAIMLFPESSGFLYQDCLNRASFPAQWKRQRLVLLPKQGKPPGESSSYRPLCMLDALGKVLERLILNRLNEHLEEPSSPRLSDRQFGFRRGRSTVSAIQRVVEAGRTAMSFRRTNGRDNRFLLVVALDVKNAFNTANWQSIASRLQAKGVPVGLQRMLRSYFEDRVLYFDTSEGPVVRHVTAGVPQGSILGPTLWNIMYDGVLDVPLPPDVEVIGYADDLALLVPATTTDEVRARAEEAVDQVQRWMQQHGLELAPAKTEAVLISSKKTPPQVTFRVGDVEVQSSRSIRYLGVQLQDHLKWRDHVTKVSEKASRVVAAVTRLMQNHSGPRTAKSRLLAYVAESVLRYAAPVWAEATQVRECRRMLQRVQRKAAIRVARAFRTVRYETATLLAGLVPICHLINEDARVHQQLLAPDRAATREDIRATERQNTIDCWQEEWDADALQQDASRHTRWTHRVIPSVGDWQSRKHGDMTFHLAQVLSGHGFFRDYLCHNGFTSSPDCQLCVGVPETADDAFFECPRFAAVRQELLGEGGPDPVCPDTLQRHLLRDADSWSRICEGAKRITAQLQRAWDEERAALAVNVIERQDEDAAELEAQRAEVRRARNERRNANRRAATARRREERRAGLPPTPPASPRTAQRRAALRERQARFRERRRNRRLLGMSGQAINNDDDGRERADLAAGPSGMRNRAIDEENEATDGGLNAAEEAAVVEAEVASR</sequence>
<dbReference type="Pfam" id="PF14529">
    <property type="entry name" value="Exo_endo_phos_2"/>
    <property type="match status" value="1"/>
</dbReference>
<dbReference type="PROSITE" id="PS50878">
    <property type="entry name" value="RT_POL"/>
    <property type="match status" value="1"/>
</dbReference>
<dbReference type="CDD" id="cd09077">
    <property type="entry name" value="R1-I-EN"/>
    <property type="match status" value="1"/>
</dbReference>
<keyword evidence="3" id="KW-0808">Transferase</keyword>
<proteinExistence type="predicted"/>
<feature type="compositionally biased region" description="Basic residues" evidence="1">
    <location>
        <begin position="279"/>
        <end position="288"/>
    </location>
</feature>
<accession>V9GZD9</accession>
<dbReference type="InterPro" id="IPR005135">
    <property type="entry name" value="Endo/exonuclease/phosphatase"/>
</dbReference>
<feature type="compositionally biased region" description="Low complexity" evidence="1">
    <location>
        <begin position="227"/>
        <end position="278"/>
    </location>
</feature>
<feature type="region of interest" description="Disordered" evidence="1">
    <location>
        <begin position="1104"/>
        <end position="1208"/>
    </location>
</feature>
<dbReference type="InterPro" id="IPR000477">
    <property type="entry name" value="RT_dom"/>
</dbReference>
<feature type="domain" description="Reverse transcriptase" evidence="2">
    <location>
        <begin position="518"/>
        <end position="797"/>
    </location>
</feature>
<name>V9GZD9_ANOGA</name>
<dbReference type="SUPFAM" id="SSF81995">
    <property type="entry name" value="beta-sandwich domain of Sec23/24"/>
    <property type="match status" value="1"/>
</dbReference>
<evidence type="ECO:0000259" key="2">
    <source>
        <dbReference type="PROSITE" id="PS50878"/>
    </source>
</evidence>
<feature type="region of interest" description="Disordered" evidence="1">
    <location>
        <begin position="216"/>
        <end position="288"/>
    </location>
</feature>
<dbReference type="CDD" id="cd01650">
    <property type="entry name" value="RT_nLTR_like"/>
    <property type="match status" value="1"/>
</dbReference>
<evidence type="ECO:0000313" key="3">
    <source>
        <dbReference type="EMBL" id="AAA29365.1"/>
    </source>
</evidence>
<dbReference type="Pfam" id="PF00078">
    <property type="entry name" value="RVT_1"/>
    <property type="match status" value="1"/>
</dbReference>
<keyword evidence="3" id="KW-0548">Nucleotidyltransferase</keyword>
<feature type="region of interest" description="Disordered" evidence="1">
    <location>
        <begin position="1"/>
        <end position="26"/>
    </location>
</feature>
<organism evidence="3">
    <name type="scientific">Anopheles gambiae</name>
    <name type="common">African malaria mosquito</name>
    <dbReference type="NCBI Taxonomy" id="7165"/>
    <lineage>
        <taxon>Eukaryota</taxon>
        <taxon>Metazoa</taxon>
        <taxon>Ecdysozoa</taxon>
        <taxon>Arthropoda</taxon>
        <taxon>Hexapoda</taxon>
        <taxon>Insecta</taxon>
        <taxon>Pterygota</taxon>
        <taxon>Neoptera</taxon>
        <taxon>Endopterygota</taxon>
        <taxon>Diptera</taxon>
        <taxon>Nematocera</taxon>
        <taxon>Culicoidea</taxon>
        <taxon>Culicidae</taxon>
        <taxon>Anophelinae</taxon>
        <taxon>Anopheles</taxon>
    </lineage>
</organism>
<evidence type="ECO:0000256" key="1">
    <source>
        <dbReference type="SAM" id="MobiDB-lite"/>
    </source>
</evidence>